<evidence type="ECO:0000313" key="2">
    <source>
        <dbReference type="Proteomes" id="UP000765509"/>
    </source>
</evidence>
<dbReference type="EMBL" id="AVOT02000671">
    <property type="protein sequence ID" value="MBW0463980.1"/>
    <property type="molecule type" value="Genomic_DNA"/>
</dbReference>
<dbReference type="OrthoDB" id="2273864at2759"/>
<reference evidence="1" key="1">
    <citation type="submission" date="2021-03" db="EMBL/GenBank/DDBJ databases">
        <title>Draft genome sequence of rust myrtle Austropuccinia psidii MF-1, a brazilian biotype.</title>
        <authorList>
            <person name="Quecine M.C."/>
            <person name="Pachon D.M.R."/>
            <person name="Bonatelli M.L."/>
            <person name="Correr F.H."/>
            <person name="Franceschini L.M."/>
            <person name="Leite T.F."/>
            <person name="Margarido G.R.A."/>
            <person name="Almeida C.A."/>
            <person name="Ferrarezi J.A."/>
            <person name="Labate C.A."/>
        </authorList>
    </citation>
    <scope>NUCLEOTIDE SEQUENCE</scope>
    <source>
        <strain evidence="1">MF-1</strain>
    </source>
</reference>
<evidence type="ECO:0000313" key="1">
    <source>
        <dbReference type="EMBL" id="MBW0463980.1"/>
    </source>
</evidence>
<sequence length="73" mass="8271">MDWVTALPPEGDSSYNPFPVLVDRYRKTPMFLPHKKGKTAMDSALIIWKKGNSHTSLFKNILSDRSPKLPSVL</sequence>
<name>A0A9Q3BFH9_9BASI</name>
<proteinExistence type="predicted"/>
<gene>
    <name evidence="1" type="ORF">O181_003695</name>
</gene>
<dbReference type="AlphaFoldDB" id="A0A9Q3BFH9"/>
<accession>A0A9Q3BFH9</accession>
<keyword evidence="2" id="KW-1185">Reference proteome</keyword>
<protein>
    <submittedName>
        <fullName evidence="1">Uncharacterized protein</fullName>
    </submittedName>
</protein>
<organism evidence="1 2">
    <name type="scientific">Austropuccinia psidii MF-1</name>
    <dbReference type="NCBI Taxonomy" id="1389203"/>
    <lineage>
        <taxon>Eukaryota</taxon>
        <taxon>Fungi</taxon>
        <taxon>Dikarya</taxon>
        <taxon>Basidiomycota</taxon>
        <taxon>Pucciniomycotina</taxon>
        <taxon>Pucciniomycetes</taxon>
        <taxon>Pucciniales</taxon>
        <taxon>Sphaerophragmiaceae</taxon>
        <taxon>Austropuccinia</taxon>
    </lineage>
</organism>
<dbReference type="Proteomes" id="UP000765509">
    <property type="component" value="Unassembled WGS sequence"/>
</dbReference>
<comment type="caution">
    <text evidence="1">The sequence shown here is derived from an EMBL/GenBank/DDBJ whole genome shotgun (WGS) entry which is preliminary data.</text>
</comment>